<evidence type="ECO:0000259" key="1">
    <source>
        <dbReference type="PROSITE" id="PS50943"/>
    </source>
</evidence>
<evidence type="ECO:0000313" key="2">
    <source>
        <dbReference type="EMBL" id="WHP05889.1"/>
    </source>
</evidence>
<feature type="domain" description="HTH cro/C1-type" evidence="1">
    <location>
        <begin position="22"/>
        <end position="75"/>
    </location>
</feature>
<sequence>MKQQFDSHTSTTVQDEELADEMIRARRQMKISQAELATKLGISARTVESWERGIRHPSKPSQALIRLFIKSPEFVLKNLN</sequence>
<dbReference type="InterPro" id="IPR010982">
    <property type="entry name" value="Lambda_DNA-bd_dom_sf"/>
</dbReference>
<dbReference type="EMBL" id="CP125669">
    <property type="protein sequence ID" value="WHP05889.1"/>
    <property type="molecule type" value="Genomic_DNA"/>
</dbReference>
<dbReference type="Pfam" id="PF01381">
    <property type="entry name" value="HTH_3"/>
    <property type="match status" value="1"/>
</dbReference>
<organism evidence="2 3">
    <name type="scientific">Acinetobacter corruptisaponis</name>
    <dbReference type="NCBI Taxonomy" id="3045147"/>
    <lineage>
        <taxon>Bacteria</taxon>
        <taxon>Pseudomonadati</taxon>
        <taxon>Pseudomonadota</taxon>
        <taxon>Gammaproteobacteria</taxon>
        <taxon>Moraxellales</taxon>
        <taxon>Moraxellaceae</taxon>
        <taxon>Acinetobacter</taxon>
    </lineage>
</organism>
<dbReference type="RefSeq" id="WP_283267435.1">
    <property type="nucleotide sequence ID" value="NZ_CP125669.1"/>
</dbReference>
<dbReference type="InterPro" id="IPR001387">
    <property type="entry name" value="Cro/C1-type_HTH"/>
</dbReference>
<dbReference type="SUPFAM" id="SSF47413">
    <property type="entry name" value="lambda repressor-like DNA-binding domains"/>
    <property type="match status" value="1"/>
</dbReference>
<gene>
    <name evidence="2" type="ORF">QLH32_18150</name>
</gene>
<protein>
    <submittedName>
        <fullName evidence="2">Helix-turn-helix domain-containing protein</fullName>
    </submittedName>
</protein>
<evidence type="ECO:0000313" key="3">
    <source>
        <dbReference type="Proteomes" id="UP001229836"/>
    </source>
</evidence>
<name>A0ABY8S880_9GAMM</name>
<accession>A0ABY8S880</accession>
<dbReference type="CDD" id="cd00093">
    <property type="entry name" value="HTH_XRE"/>
    <property type="match status" value="1"/>
</dbReference>
<dbReference type="PROSITE" id="PS50943">
    <property type="entry name" value="HTH_CROC1"/>
    <property type="match status" value="1"/>
</dbReference>
<dbReference type="SMART" id="SM00530">
    <property type="entry name" value="HTH_XRE"/>
    <property type="match status" value="1"/>
</dbReference>
<keyword evidence="3" id="KW-1185">Reference proteome</keyword>
<reference evidence="2 3" key="1">
    <citation type="submission" date="2023-05" db="EMBL/GenBank/DDBJ databases">
        <title>The complete genome of Acinetobacter sp. nov KCTC 92772.</title>
        <authorList>
            <person name="Zhou G."/>
        </authorList>
    </citation>
    <scope>NUCLEOTIDE SEQUENCE [LARGE SCALE GENOMIC DNA]</scope>
    <source>
        <strain evidence="2 3">KCTC 92772</strain>
    </source>
</reference>
<dbReference type="Gene3D" id="1.10.260.40">
    <property type="entry name" value="lambda repressor-like DNA-binding domains"/>
    <property type="match status" value="1"/>
</dbReference>
<proteinExistence type="predicted"/>
<dbReference type="Proteomes" id="UP001229836">
    <property type="component" value="Chromosome"/>
</dbReference>